<protein>
    <submittedName>
        <fullName evidence="2">Retrovirus-related Pol polyprotein from transposon 297</fullName>
    </submittedName>
</protein>
<organism evidence="2 3">
    <name type="scientific">Nephila pilipes</name>
    <name type="common">Giant wood spider</name>
    <name type="synonym">Nephila maculata</name>
    <dbReference type="NCBI Taxonomy" id="299642"/>
    <lineage>
        <taxon>Eukaryota</taxon>
        <taxon>Metazoa</taxon>
        <taxon>Ecdysozoa</taxon>
        <taxon>Arthropoda</taxon>
        <taxon>Chelicerata</taxon>
        <taxon>Arachnida</taxon>
        <taxon>Araneae</taxon>
        <taxon>Araneomorphae</taxon>
        <taxon>Entelegynae</taxon>
        <taxon>Araneoidea</taxon>
        <taxon>Nephilidae</taxon>
        <taxon>Nephila</taxon>
    </lineage>
</organism>
<accession>A0A8X6N3J1</accession>
<dbReference type="EMBL" id="BMAW01099850">
    <property type="protein sequence ID" value="GFS91959.1"/>
    <property type="molecule type" value="Genomic_DNA"/>
</dbReference>
<dbReference type="OrthoDB" id="3863715at2759"/>
<dbReference type="Proteomes" id="UP000887013">
    <property type="component" value="Unassembled WGS sequence"/>
</dbReference>
<comment type="caution">
    <text evidence="2">The sequence shown here is derived from an EMBL/GenBank/DDBJ whole genome shotgun (WGS) entry which is preliminary data.</text>
</comment>
<feature type="compositionally biased region" description="Basic and acidic residues" evidence="1">
    <location>
        <begin position="292"/>
        <end position="307"/>
    </location>
</feature>
<gene>
    <name evidence="2" type="primary">pol_1005</name>
    <name evidence="2" type="ORF">NPIL_159321</name>
</gene>
<evidence type="ECO:0000313" key="3">
    <source>
        <dbReference type="Proteomes" id="UP000887013"/>
    </source>
</evidence>
<evidence type="ECO:0000313" key="2">
    <source>
        <dbReference type="EMBL" id="GFS91959.1"/>
    </source>
</evidence>
<sequence length="316" mass="36092">MKGFLLPQNIRKLDDHSRDARIEHKQVTQPTIYTCKLKGHKSTFCKNKDGGKKYYGCKSFDNVHVNFPRILSNSATTPNQKPSNFSNITGHQISQLSEQFPKNIKHVPLTLVKTQIIALCNTSSKATIINEKTYRSIRSPLSYPSQTTFVEISLDEVKSIGFFQDSVTIQDSTISTNIYLTNNNLIPLDVTVSINYLRETEFTLGKNGINLSRKFDDDILMNIHIIFDNTKPVVDILNREIREEVQNLVTNYKPLKIKDIDFKITILLNDDISVAQLSRLEVNMKAMKSQFERDHQVKNEQAEEKSFNETGSRFGG</sequence>
<feature type="region of interest" description="Disordered" evidence="1">
    <location>
        <begin position="292"/>
        <end position="316"/>
    </location>
</feature>
<proteinExistence type="predicted"/>
<reference evidence="2" key="1">
    <citation type="submission" date="2020-08" db="EMBL/GenBank/DDBJ databases">
        <title>Multicomponent nature underlies the extraordinary mechanical properties of spider dragline silk.</title>
        <authorList>
            <person name="Kono N."/>
            <person name="Nakamura H."/>
            <person name="Mori M."/>
            <person name="Yoshida Y."/>
            <person name="Ohtoshi R."/>
            <person name="Malay A.D."/>
            <person name="Moran D.A.P."/>
            <person name="Tomita M."/>
            <person name="Numata K."/>
            <person name="Arakawa K."/>
        </authorList>
    </citation>
    <scope>NUCLEOTIDE SEQUENCE</scope>
</reference>
<evidence type="ECO:0000256" key="1">
    <source>
        <dbReference type="SAM" id="MobiDB-lite"/>
    </source>
</evidence>
<dbReference type="AlphaFoldDB" id="A0A8X6N3J1"/>
<keyword evidence="3" id="KW-1185">Reference proteome</keyword>
<name>A0A8X6N3J1_NEPPI</name>